<gene>
    <name evidence="2" type="ORF">AVEN_233068_1</name>
</gene>
<protein>
    <recommendedName>
        <fullName evidence="1">MATH domain-containing protein</fullName>
    </recommendedName>
</protein>
<reference evidence="2 3" key="1">
    <citation type="journal article" date="2019" name="Sci. Rep.">
        <title>Orb-weaving spider Araneus ventricosus genome elucidates the spidroin gene catalogue.</title>
        <authorList>
            <person name="Kono N."/>
            <person name="Nakamura H."/>
            <person name="Ohtoshi R."/>
            <person name="Moran D.A.P."/>
            <person name="Shinohara A."/>
            <person name="Yoshida Y."/>
            <person name="Fujiwara M."/>
            <person name="Mori M."/>
            <person name="Tomita M."/>
            <person name="Arakawa K."/>
        </authorList>
    </citation>
    <scope>NUCLEOTIDE SEQUENCE [LARGE SCALE GENOMIC DNA]</scope>
</reference>
<dbReference type="InterPro" id="IPR008974">
    <property type="entry name" value="TRAF-like"/>
</dbReference>
<keyword evidence="3" id="KW-1185">Reference proteome</keyword>
<evidence type="ECO:0000313" key="3">
    <source>
        <dbReference type="Proteomes" id="UP000499080"/>
    </source>
</evidence>
<comment type="caution">
    <text evidence="2">The sequence shown here is derived from an EMBL/GenBank/DDBJ whole genome shotgun (WGS) entry which is preliminary data.</text>
</comment>
<dbReference type="AlphaFoldDB" id="A0A4Y2Q7E1"/>
<dbReference type="Proteomes" id="UP000499080">
    <property type="component" value="Unassembled WGS sequence"/>
</dbReference>
<dbReference type="Gene3D" id="1.25.40.420">
    <property type="match status" value="1"/>
</dbReference>
<dbReference type="SUPFAM" id="SSF49599">
    <property type="entry name" value="TRAF domain-like"/>
    <property type="match status" value="1"/>
</dbReference>
<proteinExistence type="predicted"/>
<evidence type="ECO:0000313" key="2">
    <source>
        <dbReference type="EMBL" id="GBN60078.1"/>
    </source>
</evidence>
<evidence type="ECO:0000259" key="1">
    <source>
        <dbReference type="PROSITE" id="PS50144"/>
    </source>
</evidence>
<dbReference type="InterPro" id="IPR002083">
    <property type="entry name" value="MATH/TRAF_dom"/>
</dbReference>
<organism evidence="2 3">
    <name type="scientific">Araneus ventricosus</name>
    <name type="common">Orbweaver spider</name>
    <name type="synonym">Epeira ventricosa</name>
    <dbReference type="NCBI Taxonomy" id="182803"/>
    <lineage>
        <taxon>Eukaryota</taxon>
        <taxon>Metazoa</taxon>
        <taxon>Ecdysozoa</taxon>
        <taxon>Arthropoda</taxon>
        <taxon>Chelicerata</taxon>
        <taxon>Arachnida</taxon>
        <taxon>Araneae</taxon>
        <taxon>Araneomorphae</taxon>
        <taxon>Entelegynae</taxon>
        <taxon>Araneoidea</taxon>
        <taxon>Araneidae</taxon>
        <taxon>Araneus</taxon>
    </lineage>
</organism>
<dbReference type="OrthoDB" id="6478546at2759"/>
<dbReference type="EMBL" id="BGPR01013307">
    <property type="protein sequence ID" value="GBN60078.1"/>
    <property type="molecule type" value="Genomic_DNA"/>
</dbReference>
<dbReference type="Gene3D" id="2.60.210.10">
    <property type="entry name" value="Apoptosis, Tumor Necrosis Factor Receptor Associated Protein 2, Chain A"/>
    <property type="match status" value="1"/>
</dbReference>
<name>A0A4Y2Q7E1_ARAVE</name>
<accession>A0A4Y2Q7E1</accession>
<dbReference type="Pfam" id="PF22486">
    <property type="entry name" value="MATH_2"/>
    <property type="match status" value="1"/>
</dbReference>
<feature type="domain" description="MATH" evidence="1">
    <location>
        <begin position="3"/>
        <end position="135"/>
    </location>
</feature>
<sequence length="408" mass="46581">MMKYTFSWSIENYSFCWHKNGEVLVSPKFTVEGMEGTAWTFELYPRGKFEENKGRISLLLMREYDDGPESFSFESDLSICKENGDTLLWSESAGVLVMRKGRGFGKPSFVDIDDVLVRRKSEYLRNDTLNVRCNMWWGEGKIQRMGQTCARTRIAVKKISFIHLVEGFSSLEPNHSSTVKIGYHTTEGCIISSNLYCIGDSCSEENIMFEITSSGIKFLSKCLVSFLDGFGLKIPCGQANNQIHRSVKLPLSLTRKAIMNRKRKYLTDDKLSLKCELIFSMGLEFETIEEVAYEKPAVAYEIPREFISKYKASAELSECSGALDEVKKLKVVCLKFLEDNLDASTASELLLLADTHCDSHLKKIAEDFIFQHDAEVFSSDVWEDFIDENPQLALETMHLMNKRKKEVN</sequence>
<dbReference type="PROSITE" id="PS50144">
    <property type="entry name" value="MATH"/>
    <property type="match status" value="1"/>
</dbReference>